<dbReference type="InterPro" id="IPR006094">
    <property type="entry name" value="Oxid_FAD_bind_N"/>
</dbReference>
<reference evidence="7 8" key="1">
    <citation type="submission" date="2017-07" db="EMBL/GenBank/DDBJ databases">
        <title>Phenotypical and genomic characterization of a clinical isolate of Shewanella bicestrii sp. nov. producing an extended-spectrum beta-lactamase and a new oxacillinase variant.</title>
        <authorList>
            <person name="Jousset A.B."/>
            <person name="Bonnin R.A."/>
            <person name="Girlich D."/>
            <person name="Dabos L."/>
            <person name="Potron A."/>
            <person name="Dortet L."/>
            <person name="Glaser P."/>
            <person name="Naas T."/>
        </authorList>
    </citation>
    <scope>NUCLEOTIDE SEQUENCE [LARGE SCALE GENOMIC DNA]</scope>
    <source>
        <strain evidence="7 8">JAB-1</strain>
    </source>
</reference>
<sequence length="896" mass="101170">MKTPKTPHSASDTLINTVAQAQSQETTASMNSLSLTPLPLSHTLDVFTFQAWVKTLQGGTVFQYCDQANYPSFIVQVTPLGHIEIRVNSQLLQIDTISTLGGLNDGYWHLLSITYQYHELSCFIDGDEIHLQQHSIPLTDEAKLKFSTQTMNAFDGEIVNINLIETCLTEAEILDCYLHPHQQAALIDSNLYIYPKKHTKHELHLMPTQLARQEVMLIIFNDTEYSFNKQNLNSNHFNKQLPSIIPAHERCAYMIESSSDNWPHFIYKANYQAKESVDIKLSFDILKSLTPHRSHIDLQLSNELEFDCFISQSTSSRLTAEIRISENVVTRQAKHFMRFINEVRSHIASDHIITDGQYYAEQDFWVSTGQQMLAYEKACQLFNRRLQKKPLAIIKCRSSQEVKLVYKTAVDYHLAISVRSSGHDHEGESGETNSIVIDLSSMNSIELDPISGIVAIGPGCTMQALTSYLAQKGLMLPHSTSASHALAGFIMGGGWGPWCRKYGMCCESLVQAEIVLGIGETQVVSAANKPELLWALKGGGGLSYGIVTRFFVQTFALPPSLLKFELEWNPYQKDSQQLRETTPTLRLLERWEQIILADNLPCLLGTNLKIQAKPALLQGVKPPLNTVVQAPQEAKHNCIMYGYWEGNPASLAHFIKAQFSEVGLKPNRVQMAAMGGLTQSYGDELMESWNRETIQDLQPVLNHRLAELLNDKDIQLYKNQRQHSQDLLRPAPHRVTSRLAHAQGLKQGHIALIDSLTSPQLIEGNRQLGLFTYVTLSAIAGDFYRTLGEVQKSQSAFPYKEQAYIIQYQAWWNSELQEQALMQMNSVYPRVNKALDWIDTCRDASIANSAGAFISFKDNTIPTARYFGQNYQMLQQVKASYCQDPLNHFRSRKSIV</sequence>
<dbReference type="GO" id="GO:0016491">
    <property type="term" value="F:oxidoreductase activity"/>
    <property type="evidence" value="ECO:0007669"/>
    <property type="project" value="UniProtKB-KW"/>
</dbReference>
<name>A0A220UKZ4_9GAMM</name>
<dbReference type="Gene3D" id="2.60.120.200">
    <property type="match status" value="1"/>
</dbReference>
<evidence type="ECO:0000256" key="1">
    <source>
        <dbReference type="ARBA" id="ARBA00001974"/>
    </source>
</evidence>
<dbReference type="GO" id="GO:0071949">
    <property type="term" value="F:FAD binding"/>
    <property type="evidence" value="ECO:0007669"/>
    <property type="project" value="InterPro"/>
</dbReference>
<evidence type="ECO:0000313" key="8">
    <source>
        <dbReference type="Proteomes" id="UP000198367"/>
    </source>
</evidence>
<evidence type="ECO:0000259" key="6">
    <source>
        <dbReference type="PROSITE" id="PS51387"/>
    </source>
</evidence>
<dbReference type="PANTHER" id="PTHR42973:SF39">
    <property type="entry name" value="FAD-BINDING PCMH-TYPE DOMAIN-CONTAINING PROTEIN"/>
    <property type="match status" value="1"/>
</dbReference>
<keyword evidence="3" id="KW-0285">Flavoprotein</keyword>
<evidence type="ECO:0000256" key="5">
    <source>
        <dbReference type="ARBA" id="ARBA00023002"/>
    </source>
</evidence>
<dbReference type="KEGG" id="sbj:CF168_07115"/>
<evidence type="ECO:0000256" key="2">
    <source>
        <dbReference type="ARBA" id="ARBA00005466"/>
    </source>
</evidence>
<protein>
    <submittedName>
        <fullName evidence="7">FAD-linked oxidase</fullName>
    </submittedName>
</protein>
<dbReference type="InterPro" id="IPR016166">
    <property type="entry name" value="FAD-bd_PCMH"/>
</dbReference>
<dbReference type="PANTHER" id="PTHR42973">
    <property type="entry name" value="BINDING OXIDOREDUCTASE, PUTATIVE (AFU_ORTHOLOGUE AFUA_1G17690)-RELATED"/>
    <property type="match status" value="1"/>
</dbReference>
<dbReference type="Pfam" id="PF01565">
    <property type="entry name" value="FAD_binding_4"/>
    <property type="match status" value="1"/>
</dbReference>
<dbReference type="InterPro" id="IPR012951">
    <property type="entry name" value="BBE"/>
</dbReference>
<evidence type="ECO:0000313" key="7">
    <source>
        <dbReference type="EMBL" id="ASK68670.1"/>
    </source>
</evidence>
<dbReference type="Pfam" id="PF08031">
    <property type="entry name" value="BBE"/>
    <property type="match status" value="1"/>
</dbReference>
<accession>A0A220UKZ4</accession>
<dbReference type="SUPFAM" id="SSF49899">
    <property type="entry name" value="Concanavalin A-like lectins/glucanases"/>
    <property type="match status" value="1"/>
</dbReference>
<dbReference type="Gene3D" id="3.40.462.20">
    <property type="match status" value="1"/>
</dbReference>
<dbReference type="EMBL" id="CP022358">
    <property type="protein sequence ID" value="ASK68670.1"/>
    <property type="molecule type" value="Genomic_DNA"/>
</dbReference>
<evidence type="ECO:0000256" key="3">
    <source>
        <dbReference type="ARBA" id="ARBA00022630"/>
    </source>
</evidence>
<dbReference type="InterPro" id="IPR013320">
    <property type="entry name" value="ConA-like_dom_sf"/>
</dbReference>
<evidence type="ECO:0000256" key="4">
    <source>
        <dbReference type="ARBA" id="ARBA00022827"/>
    </source>
</evidence>
<keyword evidence="5" id="KW-0560">Oxidoreductase</keyword>
<proteinExistence type="inferred from homology"/>
<dbReference type="SUPFAM" id="SSF56176">
    <property type="entry name" value="FAD-binding/transporter-associated domain-like"/>
    <property type="match status" value="1"/>
</dbReference>
<comment type="cofactor">
    <cofactor evidence="1">
        <name>FAD</name>
        <dbReference type="ChEBI" id="CHEBI:57692"/>
    </cofactor>
</comment>
<dbReference type="InterPro" id="IPR016169">
    <property type="entry name" value="FAD-bd_PCMH_sub2"/>
</dbReference>
<comment type="similarity">
    <text evidence="2">Belongs to the oxygen-dependent FAD-linked oxidoreductase family.</text>
</comment>
<dbReference type="Gene3D" id="3.30.465.10">
    <property type="match status" value="2"/>
</dbReference>
<feature type="domain" description="FAD-binding PCMH-type" evidence="6">
    <location>
        <begin position="386"/>
        <end position="557"/>
    </location>
</feature>
<organism evidence="7 8">
    <name type="scientific">Shewanella bicestrii</name>
    <dbReference type="NCBI Taxonomy" id="2018305"/>
    <lineage>
        <taxon>Bacteria</taxon>
        <taxon>Pseudomonadati</taxon>
        <taxon>Pseudomonadota</taxon>
        <taxon>Gammaproteobacteria</taxon>
        <taxon>Alteromonadales</taxon>
        <taxon>Shewanellaceae</taxon>
        <taxon>Shewanella</taxon>
    </lineage>
</organism>
<keyword evidence="8" id="KW-1185">Reference proteome</keyword>
<dbReference type="AlphaFoldDB" id="A0A220UKZ4"/>
<dbReference type="RefSeq" id="WP_089067445.1">
    <property type="nucleotide sequence ID" value="NZ_CP022358.1"/>
</dbReference>
<dbReference type="PROSITE" id="PS51387">
    <property type="entry name" value="FAD_PCMH"/>
    <property type="match status" value="1"/>
</dbReference>
<dbReference type="Pfam" id="PF13385">
    <property type="entry name" value="Laminin_G_3"/>
    <property type="match status" value="1"/>
</dbReference>
<dbReference type="Proteomes" id="UP000198367">
    <property type="component" value="Chromosome"/>
</dbReference>
<dbReference type="InterPro" id="IPR036318">
    <property type="entry name" value="FAD-bd_PCMH-like_sf"/>
</dbReference>
<dbReference type="InterPro" id="IPR050416">
    <property type="entry name" value="FAD-linked_Oxidoreductase"/>
</dbReference>
<keyword evidence="4" id="KW-0274">FAD</keyword>
<gene>
    <name evidence="7" type="ORF">CF168_07115</name>
</gene>